<dbReference type="Proteomes" id="UP000494245">
    <property type="component" value="Unassembled WGS sequence"/>
</dbReference>
<dbReference type="GO" id="GO:0004252">
    <property type="term" value="F:serine-type endopeptidase activity"/>
    <property type="evidence" value="ECO:0007669"/>
    <property type="project" value="InterPro"/>
</dbReference>
<dbReference type="InterPro" id="IPR001940">
    <property type="entry name" value="Peptidase_S1C"/>
</dbReference>
<reference evidence="1 2" key="2">
    <citation type="submission" date="2020-05" db="EMBL/GenBank/DDBJ databases">
        <title>Draft genome sequence of Desulfovibrio sp. strainFSS-1.</title>
        <authorList>
            <person name="Shimoshige H."/>
            <person name="Kobayashi H."/>
            <person name="Maekawa T."/>
        </authorList>
    </citation>
    <scope>NUCLEOTIDE SEQUENCE [LARGE SCALE GENOMIC DNA]</scope>
    <source>
        <strain evidence="1 2">SIID29052-01</strain>
    </source>
</reference>
<dbReference type="PRINTS" id="PR00834">
    <property type="entry name" value="PROTEASES2C"/>
</dbReference>
<keyword evidence="2" id="KW-1185">Reference proteome</keyword>
<dbReference type="Pfam" id="PF13365">
    <property type="entry name" value="Trypsin_2"/>
    <property type="match status" value="1"/>
</dbReference>
<comment type="caution">
    <text evidence="1">The sequence shown here is derived from an EMBL/GenBank/DDBJ whole genome shotgun (WGS) entry which is preliminary data.</text>
</comment>
<accession>A0A6V8LYZ9</accession>
<dbReference type="AlphaFoldDB" id="A0A6V8LYZ9"/>
<dbReference type="InterPro" id="IPR043504">
    <property type="entry name" value="Peptidase_S1_PA_chymotrypsin"/>
</dbReference>
<dbReference type="GO" id="GO:0006508">
    <property type="term" value="P:proteolysis"/>
    <property type="evidence" value="ECO:0007669"/>
    <property type="project" value="UniProtKB-KW"/>
</dbReference>
<organism evidence="1 2">
    <name type="scientific">Fundidesulfovibrio magnetotacticus</name>
    <dbReference type="NCBI Taxonomy" id="2730080"/>
    <lineage>
        <taxon>Bacteria</taxon>
        <taxon>Pseudomonadati</taxon>
        <taxon>Thermodesulfobacteriota</taxon>
        <taxon>Desulfovibrionia</taxon>
        <taxon>Desulfovibrionales</taxon>
        <taxon>Desulfovibrionaceae</taxon>
        <taxon>Fundidesulfovibrio</taxon>
    </lineage>
</organism>
<protein>
    <submittedName>
        <fullName evidence="1">Serine protease HhoB</fullName>
    </submittedName>
</protein>
<reference evidence="1 2" key="1">
    <citation type="submission" date="2020-04" db="EMBL/GenBank/DDBJ databases">
        <authorList>
            <consortium name="Desulfovibrio sp. FSS-1 genome sequencing consortium"/>
            <person name="Shimoshige H."/>
            <person name="Kobayashi H."/>
            <person name="Maekawa T."/>
        </authorList>
    </citation>
    <scope>NUCLEOTIDE SEQUENCE [LARGE SCALE GENOMIC DNA]</scope>
    <source>
        <strain evidence="1 2">SIID29052-01</strain>
    </source>
</reference>
<dbReference type="Gene3D" id="2.40.10.10">
    <property type="entry name" value="Trypsin-like serine proteases"/>
    <property type="match status" value="2"/>
</dbReference>
<dbReference type="SUPFAM" id="SSF50494">
    <property type="entry name" value="Trypsin-like serine proteases"/>
    <property type="match status" value="1"/>
</dbReference>
<gene>
    <name evidence="1" type="primary">hhoB</name>
    <name evidence="1" type="ORF">NNJEOMEG_02725</name>
</gene>
<sequence length="439" mass="46717">MRRSVFVVLLVCLVVLLGGCGIQKVSPIEYHAIDVPAGKKSKSIALRKVVSKVSRGTRVGSKGIGLACARLSDVTWRAGRKGISDEEWTSAFYEEMRAANYTVVGDPDNLFEERKSSEIVLGAKVLDVTHNICYPMPNMWGWGGAMIYTDGVASSTITVEWQVYDPLDKKVLHTQVTKGAASVDFSGDDAEVSLAAAFSNAAKGLLADQKFHQLMLRDDDATPADETFVPGPVTSASPGPVSADNPSMGTVPLAKGGVLSLPEVQKRVVMLQQGSGHGSGFLVGDSGLILTNDHVVKDSKQIRVVYPDGTRVQGRVLKTDPRQDVALVQVDSSSLGGLKVRLEDLPVGSDVYAIGAPYDKNLQGSVSKGVVSNYRVNQKGRWLQSDTTINGGNSGGPLVDAQGRVVGMCSWSVRADDVVGLNFFVPIADALRVMGLSAQ</sequence>
<keyword evidence="1" id="KW-0378">Hydrolase</keyword>
<dbReference type="PROSITE" id="PS51257">
    <property type="entry name" value="PROKAR_LIPOPROTEIN"/>
    <property type="match status" value="1"/>
</dbReference>
<dbReference type="PANTHER" id="PTHR43019:SF23">
    <property type="entry name" value="PROTEASE DO-LIKE 5, CHLOROPLASTIC"/>
    <property type="match status" value="1"/>
</dbReference>
<name>A0A6V8LYZ9_9BACT</name>
<dbReference type="EMBL" id="BLTE01000012">
    <property type="protein sequence ID" value="GFK94877.1"/>
    <property type="molecule type" value="Genomic_DNA"/>
</dbReference>
<evidence type="ECO:0000313" key="2">
    <source>
        <dbReference type="Proteomes" id="UP000494245"/>
    </source>
</evidence>
<keyword evidence="1" id="KW-0645">Protease</keyword>
<proteinExistence type="predicted"/>
<evidence type="ECO:0000313" key="1">
    <source>
        <dbReference type="EMBL" id="GFK94877.1"/>
    </source>
</evidence>
<dbReference type="PANTHER" id="PTHR43019">
    <property type="entry name" value="SERINE ENDOPROTEASE DEGS"/>
    <property type="match status" value="1"/>
</dbReference>
<dbReference type="InterPro" id="IPR009003">
    <property type="entry name" value="Peptidase_S1_PA"/>
</dbReference>